<dbReference type="RefSeq" id="WP_114470662.1">
    <property type="nucleotide sequence ID" value="NZ_QPJK01000008.1"/>
</dbReference>
<protein>
    <recommendedName>
        <fullName evidence="3">N-acetyltransferase domain-containing protein</fullName>
    </recommendedName>
</protein>
<sequence length="220" mass="24272">MSAALPWHPAHTVPWPLPGALQRLRGWLAPWACLRVDVDRPLDGLARELHGLHGRLLDGTLQASCLLLPGPLPGLRLWHRQADGEHYVYVEDMAAGCLAGTTVFNRLVEVGRTVDPHVRSPHSRYRPAYQRRGIAAAVYAWALDSGICLVSGARQSPGAHALWQALGRRYGLGYVQLSGRRLRWLGTNVAPALAEGLDTRLMLWAGAPERLRWLDGMPRG</sequence>
<comment type="caution">
    <text evidence="1">The sequence shown here is derived from an EMBL/GenBank/DDBJ whole genome shotgun (WGS) entry which is preliminary data.</text>
</comment>
<evidence type="ECO:0008006" key="3">
    <source>
        <dbReference type="Google" id="ProtNLM"/>
    </source>
</evidence>
<dbReference type="Proteomes" id="UP000252884">
    <property type="component" value="Unassembled WGS sequence"/>
</dbReference>
<dbReference type="OrthoDB" id="8962596at2"/>
<proteinExistence type="predicted"/>
<evidence type="ECO:0000313" key="2">
    <source>
        <dbReference type="Proteomes" id="UP000252884"/>
    </source>
</evidence>
<reference evidence="1 2" key="1">
    <citation type="submission" date="2018-07" db="EMBL/GenBank/DDBJ databases">
        <title>Genomic Encyclopedia of Type Strains, Phase IV (KMG-IV): sequencing the most valuable type-strain genomes for metagenomic binning, comparative biology and taxonomic classification.</title>
        <authorList>
            <person name="Goeker M."/>
        </authorList>
    </citation>
    <scope>NUCLEOTIDE SEQUENCE [LARGE SCALE GENOMIC DNA]</scope>
    <source>
        <strain evidence="1 2">DSM 21634</strain>
    </source>
</reference>
<dbReference type="EMBL" id="QPJK01000008">
    <property type="protein sequence ID" value="RCW68136.1"/>
    <property type="molecule type" value="Genomic_DNA"/>
</dbReference>
<name>A0A368XLQ9_9BURK</name>
<dbReference type="AlphaFoldDB" id="A0A368XLQ9"/>
<evidence type="ECO:0000313" key="1">
    <source>
        <dbReference type="EMBL" id="RCW68136.1"/>
    </source>
</evidence>
<keyword evidence="2" id="KW-1185">Reference proteome</keyword>
<organism evidence="1 2">
    <name type="scientific">Pseudorhodoferax soli</name>
    <dbReference type="NCBI Taxonomy" id="545864"/>
    <lineage>
        <taxon>Bacteria</taxon>
        <taxon>Pseudomonadati</taxon>
        <taxon>Pseudomonadota</taxon>
        <taxon>Betaproteobacteria</taxon>
        <taxon>Burkholderiales</taxon>
        <taxon>Comamonadaceae</taxon>
    </lineage>
</organism>
<accession>A0A368XLQ9</accession>
<gene>
    <name evidence="1" type="ORF">DES41_108318</name>
</gene>